<sequence length="312" mass="35434">MSKDLNLFPTLTDEMKSKIRFQASSYMYSYFKDSTKQGLQDESIDGSSMVYKICDEKGVWSPDSYNLIIARQYTLKTFSCLFGSEGIACRNAELGIAIIWTSTTSKLRGVIEVGSIINNGQTEVCLEVEKVFEVAELRGSVELTTIIYLKRSGNPNSNENHLANTEGYILGELDKIVIMLDGNGSVFPIYEVNEPNQPLWYIKCDWEDPTYDLFAECVSININTAHPNYKYLDRTKRAYDEQLLKEIISSALMIIIMKLKDSEYWVQTINQEGLEVGSVSEAVSYFITTLGWETTSIEALAISIRKFFDNRM</sequence>
<dbReference type="Proteomes" id="UP000008467">
    <property type="component" value="Chromosome"/>
</dbReference>
<dbReference type="HOGENOM" id="CLU_075556_0_0_9"/>
<dbReference type="RefSeq" id="WP_013655282.1">
    <property type="nucleotide sequence ID" value="NC_015275.1"/>
</dbReference>
<name>F2JIQ9_CELLD</name>
<dbReference type="EMBL" id="CP002582">
    <property type="protein sequence ID" value="ADZ81981.1"/>
    <property type="molecule type" value="Genomic_DNA"/>
</dbReference>
<evidence type="ECO:0000313" key="2">
    <source>
        <dbReference type="Proteomes" id="UP000008467"/>
    </source>
</evidence>
<dbReference type="KEGG" id="cle:Clole_0229"/>
<dbReference type="STRING" id="642492.Clole_0229"/>
<protein>
    <submittedName>
        <fullName evidence="1">Uncharacterized protein</fullName>
    </submittedName>
</protein>
<evidence type="ECO:0000313" key="1">
    <source>
        <dbReference type="EMBL" id="ADZ81981.1"/>
    </source>
</evidence>
<dbReference type="eggNOG" id="ENOG5032C4E">
    <property type="taxonomic scope" value="Bacteria"/>
</dbReference>
<proteinExistence type="predicted"/>
<dbReference type="AlphaFoldDB" id="F2JIQ9"/>
<gene>
    <name evidence="1" type="ordered locus">Clole_0229</name>
</gene>
<reference evidence="1 2" key="1">
    <citation type="journal article" date="2011" name="J. Bacteriol.">
        <title>Complete genome sequence of the cellulose-degrading bacterium Cellulosilyticum lentocellum.</title>
        <authorList>
            <consortium name="US DOE Joint Genome Institute"/>
            <person name="Miller D.A."/>
            <person name="Suen G."/>
            <person name="Bruce D."/>
            <person name="Copeland A."/>
            <person name="Cheng J.F."/>
            <person name="Detter C."/>
            <person name="Goodwin L.A."/>
            <person name="Han C.S."/>
            <person name="Hauser L.J."/>
            <person name="Land M.L."/>
            <person name="Lapidus A."/>
            <person name="Lucas S."/>
            <person name="Meincke L."/>
            <person name="Pitluck S."/>
            <person name="Tapia R."/>
            <person name="Teshima H."/>
            <person name="Woyke T."/>
            <person name="Fox B.G."/>
            <person name="Angert E.R."/>
            <person name="Currie C.R."/>
        </authorList>
    </citation>
    <scope>NUCLEOTIDE SEQUENCE [LARGE SCALE GENOMIC DNA]</scope>
    <source>
        <strain evidence="2">ATCC 49066 / DSM 5427 / NCIMB 11756 / RHM5</strain>
    </source>
</reference>
<keyword evidence="2" id="KW-1185">Reference proteome</keyword>
<organism evidence="1 2">
    <name type="scientific">Cellulosilyticum lentocellum (strain ATCC 49066 / DSM 5427 / NCIMB 11756 / RHM5)</name>
    <name type="common">Clostridium lentocellum</name>
    <dbReference type="NCBI Taxonomy" id="642492"/>
    <lineage>
        <taxon>Bacteria</taxon>
        <taxon>Bacillati</taxon>
        <taxon>Bacillota</taxon>
        <taxon>Clostridia</taxon>
        <taxon>Lachnospirales</taxon>
        <taxon>Cellulosilyticaceae</taxon>
        <taxon>Cellulosilyticum</taxon>
    </lineage>
</organism>
<accession>F2JIQ9</accession>